<name>A0A0F9IQU5_9ZZZZ</name>
<gene>
    <name evidence="2" type="ORF">LCGC14_1549170</name>
</gene>
<proteinExistence type="predicted"/>
<dbReference type="AlphaFoldDB" id="A0A0F9IQU5"/>
<evidence type="ECO:0000256" key="1">
    <source>
        <dbReference type="SAM" id="MobiDB-lite"/>
    </source>
</evidence>
<comment type="caution">
    <text evidence="2">The sequence shown here is derived from an EMBL/GenBank/DDBJ whole genome shotgun (WGS) entry which is preliminary data.</text>
</comment>
<feature type="region of interest" description="Disordered" evidence="1">
    <location>
        <begin position="94"/>
        <end position="123"/>
    </location>
</feature>
<reference evidence="2" key="1">
    <citation type="journal article" date="2015" name="Nature">
        <title>Complex archaea that bridge the gap between prokaryotes and eukaryotes.</title>
        <authorList>
            <person name="Spang A."/>
            <person name="Saw J.H."/>
            <person name="Jorgensen S.L."/>
            <person name="Zaremba-Niedzwiedzka K."/>
            <person name="Martijn J."/>
            <person name="Lind A.E."/>
            <person name="van Eijk R."/>
            <person name="Schleper C."/>
            <person name="Guy L."/>
            <person name="Ettema T.J."/>
        </authorList>
    </citation>
    <scope>NUCLEOTIDE SEQUENCE</scope>
</reference>
<protein>
    <submittedName>
        <fullName evidence="2">Uncharacterized protein</fullName>
    </submittedName>
</protein>
<organism evidence="2">
    <name type="scientific">marine sediment metagenome</name>
    <dbReference type="NCBI Taxonomy" id="412755"/>
    <lineage>
        <taxon>unclassified sequences</taxon>
        <taxon>metagenomes</taxon>
        <taxon>ecological metagenomes</taxon>
    </lineage>
</organism>
<feature type="compositionally biased region" description="Basic and acidic residues" evidence="1">
    <location>
        <begin position="25"/>
        <end position="42"/>
    </location>
</feature>
<dbReference type="EMBL" id="LAZR01011815">
    <property type="protein sequence ID" value="KKM58599.1"/>
    <property type="molecule type" value="Genomic_DNA"/>
</dbReference>
<evidence type="ECO:0000313" key="2">
    <source>
        <dbReference type="EMBL" id="KKM58599.1"/>
    </source>
</evidence>
<feature type="region of interest" description="Disordered" evidence="1">
    <location>
        <begin position="1"/>
        <end position="63"/>
    </location>
</feature>
<feature type="non-terminal residue" evidence="2">
    <location>
        <position position="123"/>
    </location>
</feature>
<sequence length="123" mass="13375">MTQDSKEVTTVDDFGPDDAPVEGTAKVEDKPEEKPVETKPDDGISTAEAVPPGPVEGQPEVKPDETLEDVQNARAYHQQKSQEETEARKALEKEFDEFRADLQAGDPSTSFDAGVSFEEPPAT</sequence>
<accession>A0A0F9IQU5</accession>